<dbReference type="Pfam" id="PF02752">
    <property type="entry name" value="Arrestin_C"/>
    <property type="match status" value="1"/>
</dbReference>
<dbReference type="InterPro" id="IPR011022">
    <property type="entry name" value="Arrestin_C-like"/>
</dbReference>
<proteinExistence type="predicted"/>
<comment type="caution">
    <text evidence="3">The sequence shown here is derived from an EMBL/GenBank/DDBJ whole genome shotgun (WGS) entry which is preliminary data.</text>
</comment>
<evidence type="ECO:0000259" key="2">
    <source>
        <dbReference type="Pfam" id="PF02752"/>
    </source>
</evidence>
<dbReference type="Proteomes" id="UP000749646">
    <property type="component" value="Unassembled WGS sequence"/>
</dbReference>
<feature type="region of interest" description="Disordered" evidence="1">
    <location>
        <begin position="112"/>
        <end position="139"/>
    </location>
</feature>
<sequence length="358" mass="38924">MFMPPVPIAVPVARPVSSVNSAAASSAAIAASLSSAPTHETSVQVVLDAPYSSTPSCLQTGIINASVESKVGVCIGETVPMVLRIANKTHVDLHSIHLALVRQISYAKRSTTDTISLPSSPQQNGVGHHPMRSEYTYTPPESTTIHSATVPIAKLSNAGSTWSQQLQFRLPASVVGQLIPTIGRSVTPLVKIDYFVLISIPIPSQRLNRRLVSRWTAGSRKRTQLDLSVFEGSSPSTATPITPAITSKNPSALQFTPMPIVIGTVPFNPSKWPIPCYLDVTDRPLFVRDRFEEEMMQHFSNLESLMMEDEDDDDDVNDVTDCPGYDDEVESERGYGDDKSESKISALSDRLQDKGLIH</sequence>
<dbReference type="OrthoDB" id="2438877at2759"/>
<feature type="compositionally biased region" description="Acidic residues" evidence="1">
    <location>
        <begin position="309"/>
        <end position="330"/>
    </location>
</feature>
<name>A0A9P6MIW9_9FUNG</name>
<dbReference type="Gene3D" id="2.60.40.640">
    <property type="match status" value="1"/>
</dbReference>
<evidence type="ECO:0000256" key="1">
    <source>
        <dbReference type="SAM" id="MobiDB-lite"/>
    </source>
</evidence>
<evidence type="ECO:0000313" key="3">
    <source>
        <dbReference type="EMBL" id="KAG0003546.1"/>
    </source>
</evidence>
<feature type="domain" description="Arrestin C-terminal-like" evidence="2">
    <location>
        <begin position="70"/>
        <end position="204"/>
    </location>
</feature>
<feature type="region of interest" description="Disordered" evidence="1">
    <location>
        <begin position="309"/>
        <end position="358"/>
    </location>
</feature>
<organism evidence="3 4">
    <name type="scientific">Modicella reniformis</name>
    <dbReference type="NCBI Taxonomy" id="1440133"/>
    <lineage>
        <taxon>Eukaryota</taxon>
        <taxon>Fungi</taxon>
        <taxon>Fungi incertae sedis</taxon>
        <taxon>Mucoromycota</taxon>
        <taxon>Mortierellomycotina</taxon>
        <taxon>Mortierellomycetes</taxon>
        <taxon>Mortierellales</taxon>
        <taxon>Mortierellaceae</taxon>
        <taxon>Modicella</taxon>
    </lineage>
</organism>
<gene>
    <name evidence="3" type="ORF">BGZ65_001592</name>
</gene>
<keyword evidence="4" id="KW-1185">Reference proteome</keyword>
<protein>
    <recommendedName>
        <fullName evidence="2">Arrestin C-terminal-like domain-containing protein</fullName>
    </recommendedName>
</protein>
<feature type="compositionally biased region" description="Polar residues" evidence="1">
    <location>
        <begin position="112"/>
        <end position="125"/>
    </location>
</feature>
<evidence type="ECO:0000313" key="4">
    <source>
        <dbReference type="Proteomes" id="UP000749646"/>
    </source>
</evidence>
<reference evidence="3" key="1">
    <citation type="journal article" date="2020" name="Fungal Divers.">
        <title>Resolving the Mortierellaceae phylogeny through synthesis of multi-gene phylogenetics and phylogenomics.</title>
        <authorList>
            <person name="Vandepol N."/>
            <person name="Liber J."/>
            <person name="Desiro A."/>
            <person name="Na H."/>
            <person name="Kennedy M."/>
            <person name="Barry K."/>
            <person name="Grigoriev I.V."/>
            <person name="Miller A.N."/>
            <person name="O'Donnell K."/>
            <person name="Stajich J.E."/>
            <person name="Bonito G."/>
        </authorList>
    </citation>
    <scope>NUCLEOTIDE SEQUENCE</scope>
    <source>
        <strain evidence="3">MES-2147</strain>
    </source>
</reference>
<accession>A0A9P6MIW9</accession>
<feature type="compositionally biased region" description="Basic and acidic residues" evidence="1">
    <location>
        <begin position="331"/>
        <end position="342"/>
    </location>
</feature>
<dbReference type="InterPro" id="IPR014752">
    <property type="entry name" value="Arrestin-like_C"/>
</dbReference>
<dbReference type="EMBL" id="JAAAHW010000340">
    <property type="protein sequence ID" value="KAG0003546.1"/>
    <property type="molecule type" value="Genomic_DNA"/>
</dbReference>
<dbReference type="AlphaFoldDB" id="A0A9P6MIW9"/>